<dbReference type="AlphaFoldDB" id="A0ABD2NH69"/>
<evidence type="ECO:0000256" key="1">
    <source>
        <dbReference type="SAM" id="MobiDB-lite"/>
    </source>
</evidence>
<protein>
    <submittedName>
        <fullName evidence="2">Uncharacterized protein</fullName>
    </submittedName>
</protein>
<evidence type="ECO:0000313" key="4">
    <source>
        <dbReference type="Proteomes" id="UP001516400"/>
    </source>
</evidence>
<keyword evidence="4" id="KW-1185">Reference proteome</keyword>
<organism evidence="2 4">
    <name type="scientific">Cryptolaemus montrouzieri</name>
    <dbReference type="NCBI Taxonomy" id="559131"/>
    <lineage>
        <taxon>Eukaryota</taxon>
        <taxon>Metazoa</taxon>
        <taxon>Ecdysozoa</taxon>
        <taxon>Arthropoda</taxon>
        <taxon>Hexapoda</taxon>
        <taxon>Insecta</taxon>
        <taxon>Pterygota</taxon>
        <taxon>Neoptera</taxon>
        <taxon>Endopterygota</taxon>
        <taxon>Coleoptera</taxon>
        <taxon>Polyphaga</taxon>
        <taxon>Cucujiformia</taxon>
        <taxon>Coccinelloidea</taxon>
        <taxon>Coccinellidae</taxon>
        <taxon>Scymninae</taxon>
        <taxon>Scymnini</taxon>
        <taxon>Cryptolaemus</taxon>
    </lineage>
</organism>
<comment type="caution">
    <text evidence="2">The sequence shown here is derived from an EMBL/GenBank/DDBJ whole genome shotgun (WGS) entry which is preliminary data.</text>
</comment>
<reference evidence="2 4" key="1">
    <citation type="journal article" date="2021" name="BMC Biol.">
        <title>Horizontally acquired antibacterial genes associated with adaptive radiation of ladybird beetles.</title>
        <authorList>
            <person name="Li H.S."/>
            <person name="Tang X.F."/>
            <person name="Huang Y.H."/>
            <person name="Xu Z.Y."/>
            <person name="Chen M.L."/>
            <person name="Du X.Y."/>
            <person name="Qiu B.Y."/>
            <person name="Chen P.T."/>
            <person name="Zhang W."/>
            <person name="Slipinski A."/>
            <person name="Escalona H.E."/>
            <person name="Waterhouse R.M."/>
            <person name="Zwick A."/>
            <person name="Pang H."/>
        </authorList>
    </citation>
    <scope>NUCLEOTIDE SEQUENCE [LARGE SCALE GENOMIC DNA]</scope>
    <source>
        <strain evidence="2">SYSU2018</strain>
    </source>
</reference>
<proteinExistence type="predicted"/>
<accession>A0ABD2NH69</accession>
<reference evidence="2" key="2">
    <citation type="submission" date="2024-03" db="EMBL/GenBank/DDBJ databases">
        <title>Genomics of ladybird beetles.</title>
        <authorList>
            <person name="Li H.-S."/>
            <person name="Huang Y.-H."/>
        </authorList>
    </citation>
    <scope>NUCLEOTIDE SEQUENCE</scope>
    <source>
        <strain evidence="2">SYSU2018</strain>
        <tissue evidence="2">Whole body of male adult</tissue>
    </source>
</reference>
<dbReference type="Proteomes" id="UP001516400">
    <property type="component" value="Unassembled WGS sequence"/>
</dbReference>
<sequence>MFGLSLGGQLIQGSAERTWNCISQIANLVWYKFNNIRQPVMPRQRRRRHSRSRSHSRSHSHDKDRDVKRRKIESLDSPNHKRSMR</sequence>
<feature type="compositionally biased region" description="Basic residues" evidence="1">
    <location>
        <begin position="43"/>
        <end position="58"/>
    </location>
</feature>
<name>A0ABD2NH69_9CUCU</name>
<evidence type="ECO:0000313" key="2">
    <source>
        <dbReference type="EMBL" id="KAL3278103.1"/>
    </source>
</evidence>
<evidence type="ECO:0000313" key="3">
    <source>
        <dbReference type="EMBL" id="KAL3278104.1"/>
    </source>
</evidence>
<dbReference type="EMBL" id="JABFTP020000103">
    <property type="protein sequence ID" value="KAL3278103.1"/>
    <property type="molecule type" value="Genomic_DNA"/>
</dbReference>
<gene>
    <name evidence="2" type="ORF">HHI36_013448</name>
    <name evidence="3" type="ORF">HHI36_013449</name>
</gene>
<feature type="region of interest" description="Disordered" evidence="1">
    <location>
        <begin position="39"/>
        <end position="85"/>
    </location>
</feature>
<dbReference type="EMBL" id="JABFTP020000103">
    <property type="protein sequence ID" value="KAL3278104.1"/>
    <property type="molecule type" value="Genomic_DNA"/>
</dbReference>